<dbReference type="Pfam" id="PF12833">
    <property type="entry name" value="HTH_18"/>
    <property type="match status" value="1"/>
</dbReference>
<evidence type="ECO:0000256" key="2">
    <source>
        <dbReference type="ARBA" id="ARBA00023125"/>
    </source>
</evidence>
<organism evidence="5 6">
    <name type="scientific">Candidatus Eisenbergiella merdipullorum</name>
    <dbReference type="NCBI Taxonomy" id="2838553"/>
    <lineage>
        <taxon>Bacteria</taxon>
        <taxon>Bacillati</taxon>
        <taxon>Bacillota</taxon>
        <taxon>Clostridia</taxon>
        <taxon>Lachnospirales</taxon>
        <taxon>Lachnospiraceae</taxon>
        <taxon>Eisenbergiella</taxon>
    </lineage>
</organism>
<reference evidence="5" key="2">
    <citation type="submission" date="2021-04" db="EMBL/GenBank/DDBJ databases">
        <authorList>
            <person name="Gilroy R."/>
        </authorList>
    </citation>
    <scope>NUCLEOTIDE SEQUENCE</scope>
    <source>
        <strain evidence="5">CHK179-7159</strain>
    </source>
</reference>
<dbReference type="PANTHER" id="PTHR43280:SF28">
    <property type="entry name" value="HTH-TYPE TRANSCRIPTIONAL ACTIVATOR RHAS"/>
    <property type="match status" value="1"/>
</dbReference>
<dbReference type="InterPro" id="IPR018060">
    <property type="entry name" value="HTH_AraC"/>
</dbReference>
<dbReference type="EMBL" id="DWYY01000044">
    <property type="protein sequence ID" value="HJA92201.1"/>
    <property type="molecule type" value="Genomic_DNA"/>
</dbReference>
<dbReference type="Gene3D" id="2.60.120.10">
    <property type="entry name" value="Jelly Rolls"/>
    <property type="match status" value="1"/>
</dbReference>
<gene>
    <name evidence="5" type="ORF">H9717_03655</name>
</gene>
<evidence type="ECO:0000313" key="5">
    <source>
        <dbReference type="EMBL" id="HJA92201.1"/>
    </source>
</evidence>
<dbReference type="SMART" id="SM00342">
    <property type="entry name" value="HTH_ARAC"/>
    <property type="match status" value="1"/>
</dbReference>
<dbReference type="InterPro" id="IPR003313">
    <property type="entry name" value="AraC-bd"/>
</dbReference>
<dbReference type="GO" id="GO:0003700">
    <property type="term" value="F:DNA-binding transcription factor activity"/>
    <property type="evidence" value="ECO:0007669"/>
    <property type="project" value="InterPro"/>
</dbReference>
<dbReference type="PANTHER" id="PTHR43280">
    <property type="entry name" value="ARAC-FAMILY TRANSCRIPTIONAL REGULATOR"/>
    <property type="match status" value="1"/>
</dbReference>
<dbReference type="AlphaFoldDB" id="A0A9D2I3P8"/>
<evidence type="ECO:0000313" key="6">
    <source>
        <dbReference type="Proteomes" id="UP000886858"/>
    </source>
</evidence>
<dbReference type="InterPro" id="IPR014710">
    <property type="entry name" value="RmlC-like_jellyroll"/>
</dbReference>
<evidence type="ECO:0000256" key="3">
    <source>
        <dbReference type="ARBA" id="ARBA00023163"/>
    </source>
</evidence>
<feature type="domain" description="HTH araC/xylS-type" evidence="4">
    <location>
        <begin position="190"/>
        <end position="288"/>
    </location>
</feature>
<dbReference type="Gene3D" id="1.10.10.60">
    <property type="entry name" value="Homeodomain-like"/>
    <property type="match status" value="2"/>
</dbReference>
<evidence type="ECO:0000256" key="1">
    <source>
        <dbReference type="ARBA" id="ARBA00023015"/>
    </source>
</evidence>
<dbReference type="PROSITE" id="PS01124">
    <property type="entry name" value="HTH_ARAC_FAMILY_2"/>
    <property type="match status" value="1"/>
</dbReference>
<dbReference type="PROSITE" id="PS00041">
    <property type="entry name" value="HTH_ARAC_FAMILY_1"/>
    <property type="match status" value="1"/>
</dbReference>
<protein>
    <submittedName>
        <fullName evidence="5">AraC family transcriptional regulator</fullName>
    </submittedName>
</protein>
<dbReference type="InterPro" id="IPR020449">
    <property type="entry name" value="Tscrpt_reg_AraC-type_HTH"/>
</dbReference>
<dbReference type="GO" id="GO:0043565">
    <property type="term" value="F:sequence-specific DNA binding"/>
    <property type="evidence" value="ECO:0007669"/>
    <property type="project" value="InterPro"/>
</dbReference>
<dbReference type="CDD" id="cd02208">
    <property type="entry name" value="cupin_RmlC-like"/>
    <property type="match status" value="1"/>
</dbReference>
<keyword evidence="2" id="KW-0238">DNA-binding</keyword>
<dbReference type="SUPFAM" id="SSF51215">
    <property type="entry name" value="Regulatory protein AraC"/>
    <property type="match status" value="1"/>
</dbReference>
<keyword evidence="3" id="KW-0804">Transcription</keyword>
<evidence type="ECO:0000259" key="4">
    <source>
        <dbReference type="PROSITE" id="PS01124"/>
    </source>
</evidence>
<keyword evidence="1" id="KW-0805">Transcription regulation</keyword>
<dbReference type="Proteomes" id="UP000886858">
    <property type="component" value="Unassembled WGS sequence"/>
</dbReference>
<reference evidence="5" key="1">
    <citation type="journal article" date="2021" name="PeerJ">
        <title>Extensive microbial diversity within the chicken gut microbiome revealed by metagenomics and culture.</title>
        <authorList>
            <person name="Gilroy R."/>
            <person name="Ravi A."/>
            <person name="Getino M."/>
            <person name="Pursley I."/>
            <person name="Horton D.L."/>
            <person name="Alikhan N.F."/>
            <person name="Baker D."/>
            <person name="Gharbi K."/>
            <person name="Hall N."/>
            <person name="Watson M."/>
            <person name="Adriaenssens E.M."/>
            <person name="Foster-Nyarko E."/>
            <person name="Jarju S."/>
            <person name="Secka A."/>
            <person name="Antonio M."/>
            <person name="Oren A."/>
            <person name="Chaudhuri R.R."/>
            <person name="La Ragione R."/>
            <person name="Hildebrand F."/>
            <person name="Pallen M.J."/>
        </authorList>
    </citation>
    <scope>NUCLEOTIDE SEQUENCE</scope>
    <source>
        <strain evidence="5">CHK179-7159</strain>
    </source>
</reference>
<comment type="caution">
    <text evidence="5">The sequence shown here is derived from an EMBL/GenBank/DDBJ whole genome shotgun (WGS) entry which is preliminary data.</text>
</comment>
<dbReference type="SUPFAM" id="SSF46689">
    <property type="entry name" value="Homeodomain-like"/>
    <property type="match status" value="2"/>
</dbReference>
<dbReference type="PRINTS" id="PR00032">
    <property type="entry name" value="HTHARAC"/>
</dbReference>
<dbReference type="InterPro" id="IPR009057">
    <property type="entry name" value="Homeodomain-like_sf"/>
</dbReference>
<dbReference type="InterPro" id="IPR037923">
    <property type="entry name" value="HTH-like"/>
</dbReference>
<accession>A0A9D2I3P8</accession>
<sequence length="289" mass="33526">MHYLDYNEKINHGTPDFPIAFYHVDEHHPRYAMPFHWHKEMELIRILEGSISISLDSVFLTARAGDLILIEEGVIHGGTPEHCVYECAVFDPNLLTSMSAHTEACNRYVRLMTRHQIQLYNYFQADDPRSAPLLAAAERLFPAIRWPHAGSELLTLGALYEFFGRLFEGELYSESQEESVSLRRKMDVLKPVLEYIDANYASPITLSDLSRLAGMSPKYFCRFFRTALHRTPVDYLNYYRIERACHILTTTELPVTEVAYRCGFNDSSYFVKTFRKYMGITPRAYAHRS</sequence>
<name>A0A9D2I3P8_9FIRM</name>
<proteinExistence type="predicted"/>
<dbReference type="Pfam" id="PF02311">
    <property type="entry name" value="AraC_binding"/>
    <property type="match status" value="1"/>
</dbReference>
<dbReference type="InterPro" id="IPR018062">
    <property type="entry name" value="HTH_AraC-typ_CS"/>
</dbReference>